<name>A0ABV7CVF9_9BACI</name>
<dbReference type="InterPro" id="IPR000866">
    <property type="entry name" value="AhpC/TSA"/>
</dbReference>
<dbReference type="InterPro" id="IPR013766">
    <property type="entry name" value="Thioredoxin_domain"/>
</dbReference>
<dbReference type="InterPro" id="IPR036249">
    <property type="entry name" value="Thioredoxin-like_sf"/>
</dbReference>
<dbReference type="SUPFAM" id="SSF52833">
    <property type="entry name" value="Thioredoxin-like"/>
    <property type="match status" value="1"/>
</dbReference>
<feature type="domain" description="Thioredoxin" evidence="4">
    <location>
        <begin position="58"/>
        <end position="195"/>
    </location>
</feature>
<dbReference type="PROSITE" id="PS00194">
    <property type="entry name" value="THIOREDOXIN_1"/>
    <property type="match status" value="1"/>
</dbReference>
<dbReference type="Pfam" id="PF00578">
    <property type="entry name" value="AhpC-TSA"/>
    <property type="match status" value="1"/>
</dbReference>
<protein>
    <submittedName>
        <fullName evidence="5">TlpA family protein disulfide reductase</fullName>
    </submittedName>
</protein>
<dbReference type="PROSITE" id="PS51352">
    <property type="entry name" value="THIOREDOXIN_2"/>
    <property type="match status" value="1"/>
</dbReference>
<proteinExistence type="predicted"/>
<dbReference type="InterPro" id="IPR017937">
    <property type="entry name" value="Thioredoxin_CS"/>
</dbReference>
<feature type="transmembrane region" description="Helical" evidence="3">
    <location>
        <begin position="6"/>
        <end position="24"/>
    </location>
</feature>
<dbReference type="Gene3D" id="3.40.30.10">
    <property type="entry name" value="Glutaredoxin"/>
    <property type="match status" value="1"/>
</dbReference>
<organism evidence="5 6">
    <name type="scientific">Virgibacillus xinjiangensis</name>
    <dbReference type="NCBI Taxonomy" id="393090"/>
    <lineage>
        <taxon>Bacteria</taxon>
        <taxon>Bacillati</taxon>
        <taxon>Bacillota</taxon>
        <taxon>Bacilli</taxon>
        <taxon>Bacillales</taxon>
        <taxon>Bacillaceae</taxon>
        <taxon>Virgibacillus</taxon>
    </lineage>
</organism>
<evidence type="ECO:0000256" key="3">
    <source>
        <dbReference type="SAM" id="Phobius"/>
    </source>
</evidence>
<dbReference type="RefSeq" id="WP_390271753.1">
    <property type="nucleotide sequence ID" value="NZ_JBHRSA010000041.1"/>
</dbReference>
<feature type="region of interest" description="Disordered" evidence="2">
    <location>
        <begin position="33"/>
        <end position="53"/>
    </location>
</feature>
<dbReference type="InterPro" id="IPR050553">
    <property type="entry name" value="Thioredoxin_ResA/DsbE_sf"/>
</dbReference>
<dbReference type="EMBL" id="JBHRSA010000041">
    <property type="protein sequence ID" value="MFC3040476.1"/>
    <property type="molecule type" value="Genomic_DNA"/>
</dbReference>
<dbReference type="PANTHER" id="PTHR42852:SF1">
    <property type="entry name" value="THIOREDOXIN-LIKE PROTEIN YNEN"/>
    <property type="match status" value="1"/>
</dbReference>
<dbReference type="Proteomes" id="UP001595279">
    <property type="component" value="Unassembled WGS sequence"/>
</dbReference>
<evidence type="ECO:0000256" key="1">
    <source>
        <dbReference type="ARBA" id="ARBA00023157"/>
    </source>
</evidence>
<keyword evidence="3" id="KW-0472">Membrane</keyword>
<evidence type="ECO:0000259" key="4">
    <source>
        <dbReference type="PROSITE" id="PS51352"/>
    </source>
</evidence>
<evidence type="ECO:0000313" key="6">
    <source>
        <dbReference type="Proteomes" id="UP001595279"/>
    </source>
</evidence>
<keyword evidence="6" id="KW-1185">Reference proteome</keyword>
<reference evidence="6" key="1">
    <citation type="journal article" date="2019" name="Int. J. Syst. Evol. Microbiol.">
        <title>The Global Catalogue of Microorganisms (GCM) 10K type strain sequencing project: providing services to taxonomists for standard genome sequencing and annotation.</title>
        <authorList>
            <consortium name="The Broad Institute Genomics Platform"/>
            <consortium name="The Broad Institute Genome Sequencing Center for Infectious Disease"/>
            <person name="Wu L."/>
            <person name="Ma J."/>
        </authorList>
    </citation>
    <scope>NUCLEOTIDE SEQUENCE [LARGE SCALE GENOMIC DNA]</scope>
    <source>
        <strain evidence="6">KCTC 13128</strain>
    </source>
</reference>
<sequence length="195" mass="22260">MRNGIIIMVLMVGMVGWAVYDFAFSGQEAAEEENLAESDMTTTTTGQADVEEKDEEGVLPGYMAPDFELTTLEGDTVKLSDYRGKRVMLNFWATWCPPCRDEMPDMQKLYDNKEVEVLAVDLLDTEKNKSDVADFVEELKLSFPILLDETSEVADEYKVQAYPTTYMIDSEGRIQSRMMGAMNYDMMVERLEEME</sequence>
<evidence type="ECO:0000313" key="5">
    <source>
        <dbReference type="EMBL" id="MFC3040476.1"/>
    </source>
</evidence>
<keyword evidence="3" id="KW-1133">Transmembrane helix</keyword>
<accession>A0ABV7CVF9</accession>
<comment type="caution">
    <text evidence="5">The sequence shown here is derived from an EMBL/GenBank/DDBJ whole genome shotgun (WGS) entry which is preliminary data.</text>
</comment>
<evidence type="ECO:0000256" key="2">
    <source>
        <dbReference type="SAM" id="MobiDB-lite"/>
    </source>
</evidence>
<dbReference type="PANTHER" id="PTHR42852">
    <property type="entry name" value="THIOL:DISULFIDE INTERCHANGE PROTEIN DSBE"/>
    <property type="match status" value="1"/>
</dbReference>
<gene>
    <name evidence="5" type="ORF">ACFOGI_09485</name>
</gene>
<dbReference type="CDD" id="cd02966">
    <property type="entry name" value="TlpA_like_family"/>
    <property type="match status" value="1"/>
</dbReference>
<keyword evidence="1" id="KW-1015">Disulfide bond</keyword>
<keyword evidence="3" id="KW-0812">Transmembrane</keyword>